<feature type="compositionally biased region" description="Gly residues" evidence="1">
    <location>
        <begin position="266"/>
        <end position="278"/>
    </location>
</feature>
<dbReference type="SUPFAM" id="SSF51126">
    <property type="entry name" value="Pectin lyase-like"/>
    <property type="match status" value="1"/>
</dbReference>
<feature type="compositionally biased region" description="Low complexity" evidence="1">
    <location>
        <begin position="254"/>
        <end position="265"/>
    </location>
</feature>
<dbReference type="EMBL" id="OOIL02006581">
    <property type="protein sequence ID" value="VFQ98348.1"/>
    <property type="molecule type" value="Genomic_DNA"/>
</dbReference>
<evidence type="ECO:0000256" key="1">
    <source>
        <dbReference type="SAM" id="MobiDB-lite"/>
    </source>
</evidence>
<reference evidence="2 3" key="1">
    <citation type="submission" date="2018-04" db="EMBL/GenBank/DDBJ databases">
        <authorList>
            <person name="Vogel A."/>
        </authorList>
    </citation>
    <scope>NUCLEOTIDE SEQUENCE [LARGE SCALE GENOMIC DNA]</scope>
</reference>
<dbReference type="PANTHER" id="PTHR33928:SF7">
    <property type="entry name" value="POLYGALACTURONASE QRT3"/>
    <property type="match status" value="1"/>
</dbReference>
<dbReference type="Gene3D" id="2.160.20.10">
    <property type="entry name" value="Single-stranded right-handed beta-helix, Pectin lyase-like"/>
    <property type="match status" value="1"/>
</dbReference>
<dbReference type="InterPro" id="IPR012334">
    <property type="entry name" value="Pectin_lyas_fold"/>
</dbReference>
<dbReference type="GO" id="GO:0004650">
    <property type="term" value="F:polygalacturonase activity"/>
    <property type="evidence" value="ECO:0007669"/>
    <property type="project" value="InterPro"/>
</dbReference>
<feature type="compositionally biased region" description="Gly residues" evidence="1">
    <location>
        <begin position="222"/>
        <end position="253"/>
    </location>
</feature>
<name>A0A484NDK1_9ASTE</name>
<dbReference type="PANTHER" id="PTHR33928">
    <property type="entry name" value="POLYGALACTURONASE QRT3"/>
    <property type="match status" value="1"/>
</dbReference>
<protein>
    <recommendedName>
        <fullName evidence="4">Pectate lyase superfamily protein domain-containing protein</fullName>
    </recommendedName>
</protein>
<evidence type="ECO:0008006" key="4">
    <source>
        <dbReference type="Google" id="ProtNLM"/>
    </source>
</evidence>
<dbReference type="OrthoDB" id="1046782at2759"/>
<dbReference type="InterPro" id="IPR011050">
    <property type="entry name" value="Pectin_lyase_fold/virulence"/>
</dbReference>
<dbReference type="InterPro" id="IPR039279">
    <property type="entry name" value="QRT3-like"/>
</dbReference>
<dbReference type="Proteomes" id="UP000595140">
    <property type="component" value="Unassembled WGS sequence"/>
</dbReference>
<proteinExistence type="predicted"/>
<gene>
    <name evidence="2" type="ORF">CCAM_LOCUS40124</name>
</gene>
<evidence type="ECO:0000313" key="2">
    <source>
        <dbReference type="EMBL" id="VFQ98348.1"/>
    </source>
</evidence>
<dbReference type="AlphaFoldDB" id="A0A484NDK1"/>
<accession>A0A484NDK1</accession>
<dbReference type="Pfam" id="PF14223">
    <property type="entry name" value="Retrotran_gag_2"/>
    <property type="match status" value="1"/>
</dbReference>
<keyword evidence="3" id="KW-1185">Reference proteome</keyword>
<feature type="region of interest" description="Disordered" evidence="1">
    <location>
        <begin position="214"/>
        <end position="278"/>
    </location>
</feature>
<organism evidence="2 3">
    <name type="scientific">Cuscuta campestris</name>
    <dbReference type="NCBI Taxonomy" id="132261"/>
    <lineage>
        <taxon>Eukaryota</taxon>
        <taxon>Viridiplantae</taxon>
        <taxon>Streptophyta</taxon>
        <taxon>Embryophyta</taxon>
        <taxon>Tracheophyta</taxon>
        <taxon>Spermatophyta</taxon>
        <taxon>Magnoliopsida</taxon>
        <taxon>eudicotyledons</taxon>
        <taxon>Gunneridae</taxon>
        <taxon>Pentapetalae</taxon>
        <taxon>asterids</taxon>
        <taxon>lamiids</taxon>
        <taxon>Solanales</taxon>
        <taxon>Convolvulaceae</taxon>
        <taxon>Cuscuteae</taxon>
        <taxon>Cuscuta</taxon>
        <taxon>Cuscuta subgen. Grammica</taxon>
        <taxon>Cuscuta sect. Cleistogrammica</taxon>
    </lineage>
</organism>
<sequence length="741" mass="80153">MAESEVISQSSTQKSPHLAFSVSNVKLHVPIQLSFSQPNYKKWSRPFLLLARRFNLQGYLNGSIAPISDDDDEWFQLDAVLQGWILSTITDEVSDLVISSVSTASALWKVIHDLFHDNKHARAMQFEHQFRTTVKGSTPMATYCQELRNIADWLDDVDAPVSEHQLVLQMLRGLPDNLQAQTSFLQFQDPLPSFLQVRSALLLLDRQRTPLGSTSSTTLLAGHGGSSHAGGQHGGPGGRGSSHGGNSGGGGQFFGSSYGDGSSSGQRGGFGRGQGRGNGNRGRVILTTCFLTFFDANVHGEIDHRHKNHTSHKKSKPLAPLSPESVIAASPRVYHVASYGGADPTGVNDSTEAIRRAIGEALQARGREFLYTRIRNLGGVRVDLDGGVYVVSQPLQLPPGTGNFVIHGGTLKASDDFPTGESYLIDLSAGNASLEYNFEFVTFRDLFLNSNLRGGGIRVVNSLRISVDNCYITGFTSEGISVAGGHETYIRNSFLGQHITAGHDPGESHFGGTAISLSGNDNAVTDVVIFSAQIGILISGQANILTGVHCYNKATGFGGTGVYLKTPGLTQTRIVNSYFDYTGIVAEDPVQLQISNCFFLGDAYILFKSVNGVINGVTVADNMFSGSSQDDIVRLDERKGSFKHIDQVTIDRNNARGMNIKSTIARAKSNNVTSSTSWKVDLNHILLFPNRTTYVEYTFFPSEDSFPKHALKSISNNLVVVESDVEVVATVFVVAQQGNSH</sequence>
<evidence type="ECO:0000313" key="3">
    <source>
        <dbReference type="Proteomes" id="UP000595140"/>
    </source>
</evidence>